<proteinExistence type="predicted"/>
<dbReference type="Proteomes" id="UP000322181">
    <property type="component" value="Unassembled WGS sequence"/>
</dbReference>
<dbReference type="RefSeq" id="WP_067363352.1">
    <property type="nucleotide sequence ID" value="NZ_BAAAFS010000001.1"/>
</dbReference>
<dbReference type="Gene3D" id="3.90.550.10">
    <property type="entry name" value="Spore Coat Polysaccharide Biosynthesis Protein SpsA, Chain A"/>
    <property type="match status" value="1"/>
</dbReference>
<evidence type="ECO:0000259" key="1">
    <source>
        <dbReference type="Pfam" id="PF01755"/>
    </source>
</evidence>
<comment type="caution">
    <text evidence="2">The sequence shown here is derived from an EMBL/GenBank/DDBJ whole genome shotgun (WGS) entry which is preliminary data.</text>
</comment>
<dbReference type="Pfam" id="PF01755">
    <property type="entry name" value="Glyco_transf_25"/>
    <property type="match status" value="1"/>
</dbReference>
<dbReference type="AlphaFoldDB" id="A0A5M9RBQ9"/>
<dbReference type="InterPro" id="IPR029044">
    <property type="entry name" value="Nucleotide-diphossugar_trans"/>
</dbReference>
<name>A0A5M9RBQ9_9GAMM</name>
<organism evidence="2 3">
    <name type="scientific">Morganella psychrotolerans</name>
    <dbReference type="NCBI Taxonomy" id="368603"/>
    <lineage>
        <taxon>Bacteria</taxon>
        <taxon>Pseudomonadati</taxon>
        <taxon>Pseudomonadota</taxon>
        <taxon>Gammaproteobacteria</taxon>
        <taxon>Enterobacterales</taxon>
        <taxon>Morganellaceae</taxon>
        <taxon>Morganella</taxon>
    </lineage>
</organism>
<feature type="domain" description="Glycosyl transferase family 25" evidence="1">
    <location>
        <begin position="62"/>
        <end position="110"/>
    </location>
</feature>
<reference evidence="2 3" key="1">
    <citation type="submission" date="2019-09" db="EMBL/GenBank/DDBJ databases">
        <title>Draft genome sequence of various Type strains from the CCUG.</title>
        <authorList>
            <person name="Pineiro-Iglesias B."/>
            <person name="Tunovic T."/>
            <person name="Unosson C."/>
            <person name="Inganas E."/>
            <person name="Ohlen M."/>
            <person name="Cardew S."/>
            <person name="Jensie-Markopoulos S."/>
            <person name="Salva-Serra F."/>
            <person name="Jaen-Luchoro D."/>
            <person name="Karlsson R."/>
            <person name="Svensson-Stadler L."/>
            <person name="Chun J."/>
            <person name="Moore E."/>
        </authorList>
    </citation>
    <scope>NUCLEOTIDE SEQUENCE [LARGE SCALE GENOMIC DNA]</scope>
    <source>
        <strain evidence="2 3">CCUG 53682T</strain>
    </source>
</reference>
<gene>
    <name evidence="2" type="ORF">F4V73_03020</name>
</gene>
<sequence>MDLSMFMSDENFSLDHQYFDKVIYINLKSRDDRNEHILSVLKKAEIPDAKIIRFDAIEDNPGFIGCARSHAAVMDMVIKQNLGTVLVLEDDADFYMDLTHIRQANKFLACLNERSWDVALLGGNYYLAYTQEPDNYLLKLMLSFCAHAYIVNQHYAETVLRIFNESIALMNETSVPNESKGIDAHWCNYMEKDNWYGLYPCIARQRDDYSNIRGGYIHYGDLFNKSPDDMCIETIFLPEGNKASIFDDEVQIN</sequence>
<evidence type="ECO:0000313" key="2">
    <source>
        <dbReference type="EMBL" id="KAA8718081.1"/>
    </source>
</evidence>
<protein>
    <submittedName>
        <fullName evidence="2">Glycosyl hydrolase family 25</fullName>
    </submittedName>
</protein>
<dbReference type="InterPro" id="IPR002654">
    <property type="entry name" value="Glyco_trans_25"/>
</dbReference>
<dbReference type="OrthoDB" id="215285at2"/>
<dbReference type="GO" id="GO:0016787">
    <property type="term" value="F:hydrolase activity"/>
    <property type="evidence" value="ECO:0007669"/>
    <property type="project" value="UniProtKB-KW"/>
</dbReference>
<dbReference type="EMBL" id="VXKB01000001">
    <property type="protein sequence ID" value="KAA8718081.1"/>
    <property type="molecule type" value="Genomic_DNA"/>
</dbReference>
<accession>A0A5M9RBQ9</accession>
<keyword evidence="2" id="KW-0378">Hydrolase</keyword>
<evidence type="ECO:0000313" key="3">
    <source>
        <dbReference type="Proteomes" id="UP000322181"/>
    </source>
</evidence>